<dbReference type="PROSITE" id="PS50003">
    <property type="entry name" value="PH_DOMAIN"/>
    <property type="match status" value="1"/>
</dbReference>
<protein>
    <recommendedName>
        <fullName evidence="3">PH domain-containing protein</fullName>
    </recommendedName>
</protein>
<dbReference type="InterPro" id="IPR052212">
    <property type="entry name" value="PH-like_domain"/>
</dbReference>
<reference evidence="4" key="1">
    <citation type="submission" date="2016-01" db="EMBL/GenBank/DDBJ databases">
        <title>Reference transcriptome for the parasite Schistocephalus solidus: insights into the molecular evolution of parasitism.</title>
        <authorList>
            <person name="Hebert F.O."/>
            <person name="Grambauer S."/>
            <person name="Barber I."/>
            <person name="Landry C.R."/>
            <person name="Aubin-Horth N."/>
        </authorList>
    </citation>
    <scope>NUCLEOTIDE SEQUENCE</scope>
</reference>
<evidence type="ECO:0000313" key="4">
    <source>
        <dbReference type="EMBL" id="JAP52603.1"/>
    </source>
</evidence>
<evidence type="ECO:0000256" key="1">
    <source>
        <dbReference type="SAM" id="Coils"/>
    </source>
</evidence>
<feature type="compositionally biased region" description="Polar residues" evidence="2">
    <location>
        <begin position="519"/>
        <end position="532"/>
    </location>
</feature>
<organism evidence="4">
    <name type="scientific">Schistocephalus solidus</name>
    <name type="common">Tapeworm</name>
    <dbReference type="NCBI Taxonomy" id="70667"/>
    <lineage>
        <taxon>Eukaryota</taxon>
        <taxon>Metazoa</taxon>
        <taxon>Spiralia</taxon>
        <taxon>Lophotrochozoa</taxon>
        <taxon>Platyhelminthes</taxon>
        <taxon>Cestoda</taxon>
        <taxon>Eucestoda</taxon>
        <taxon>Diphyllobothriidea</taxon>
        <taxon>Diphyllobothriidae</taxon>
        <taxon>Schistocephalus</taxon>
    </lineage>
</organism>
<feature type="compositionally biased region" description="Polar residues" evidence="2">
    <location>
        <begin position="66"/>
        <end position="79"/>
    </location>
</feature>
<gene>
    <name evidence="4" type="ORF">TR121606</name>
</gene>
<feature type="compositionally biased region" description="Polar residues" evidence="2">
    <location>
        <begin position="30"/>
        <end position="48"/>
    </location>
</feature>
<sequence length="1064" mass="116750">MASPDLLHFGGSLEKRNAFRSEVLAVQTPAQGGIKTNGSLIRSHSGPSVVSEPKSIGSPRRAVNFTPKSITNPENLTSRADSHSPRPPGQNLQEEEDYDSDEDNHFLALYSNSVPSRFDLLIKATEAASVMEENEVDEQPSQMLLSECPEFIPYLNPPSPSLRSGCDNLLGVNGESIGEQVNTDDEIVYGFRSVDPNVFDNGGEKPNKTAEECDFRWELIESRKETDMETENRFSNSLRKYSISELAKSQSAPQRKPLLSPKMKQITHKAPGVDGLIDCAADELDRLRVGAAEAVLRRPVAPSAPADVHPVARRREEKTQSTTGTLVSLLQIQLTELYRMAEKVNKEFNNQLAHERALLELLELEHERVKIEVKQAESKGPAPPDLVNHLRHLKDRLEQQTSLIDDLEYQYLEEKTKYEEERESLLVQLRLNQDSPLSRSNCETQCTPDPVAHKSIATAGARAENNSSKFFSNSPNDNPVHPLHSEGLSRNSKCPAGEVPKSSPSSICNGLTPPKAFPHSQNSASGSPTEPLYSTLQASGVDASLVTMTPNFSPKEFRKADMQQAKNGQRELQQQYNGEKSPGMTQTASLMENCVQVTRSQTSTQNPQSTKATVMLPQCSSQEVTMSDLGVFSQNQQLKLQSSGRSPLNGVDFIYQSTSGFDTSLQHPKSDPGMGENSEVYQPLPSGCYHYQQQQKQQQHQQQPIQFPAMNEESRAQHCYSSQSTVVTLSSQGPERGSGGGGDDDDDDCGGLGSAYSDRQIFHAVPPLPPGSGALITTTPSFVSTATHPSAPIINCNNPDKTVTMRMRTVSAGRRVGMDAEARPLTRYLPVPDDVSFDLRNHLESICGHTLCSPTLSEQVCVETTCCSGFLYKIDSTLSQVFSSPQEVDAFASPATSRRRPPIGGSGVKGGPPHSGSSSVMGSAFSFLRRRPRRRRWFVLDRRRRLLTYYAIQGAKAPATPLKPKDAISFTDIIDVYPDHKARSGHDSHSSSFCLLLMANNALLAEPNVEETNSPAYPARSRIQTRVLSLAAPSPEAMRVWVDALFTCAGAYLCLPSRSQWPAG</sequence>
<dbReference type="SMART" id="SM00233">
    <property type="entry name" value="PH"/>
    <property type="match status" value="1"/>
</dbReference>
<feature type="region of interest" description="Disordered" evidence="2">
    <location>
        <begin position="712"/>
        <end position="755"/>
    </location>
</feature>
<feature type="region of interest" description="Disordered" evidence="2">
    <location>
        <begin position="892"/>
        <end position="921"/>
    </location>
</feature>
<feature type="region of interest" description="Disordered" evidence="2">
    <location>
        <begin position="30"/>
        <end position="100"/>
    </location>
</feature>
<dbReference type="SUPFAM" id="SSF50729">
    <property type="entry name" value="PH domain-like"/>
    <property type="match status" value="1"/>
</dbReference>
<evidence type="ECO:0000256" key="2">
    <source>
        <dbReference type="SAM" id="MobiDB-lite"/>
    </source>
</evidence>
<dbReference type="EMBL" id="GEEE01010622">
    <property type="protein sequence ID" value="JAP52603.1"/>
    <property type="molecule type" value="Transcribed_RNA"/>
</dbReference>
<dbReference type="AlphaFoldDB" id="A0A0X3PL41"/>
<feature type="compositionally biased region" description="Low complexity" evidence="2">
    <location>
        <begin position="721"/>
        <end position="732"/>
    </location>
</feature>
<proteinExistence type="predicted"/>
<dbReference type="InterPro" id="IPR011993">
    <property type="entry name" value="PH-like_dom_sf"/>
</dbReference>
<accession>A0A0X3PL41</accession>
<feature type="compositionally biased region" description="Low complexity" evidence="2">
    <location>
        <begin position="466"/>
        <end position="479"/>
    </location>
</feature>
<feature type="region of interest" description="Disordered" evidence="2">
    <location>
        <begin position="662"/>
        <end position="685"/>
    </location>
</feature>
<dbReference type="Gene3D" id="2.30.29.30">
    <property type="entry name" value="Pleckstrin-homology domain (PH domain)/Phosphotyrosine-binding domain (PTB)"/>
    <property type="match status" value="1"/>
</dbReference>
<feature type="domain" description="PH" evidence="3">
    <location>
        <begin position="911"/>
        <end position="1050"/>
    </location>
</feature>
<dbReference type="PANTHER" id="PTHR12156">
    <property type="entry name" value="PLECKSTRIN HOMOLOGY-LIKE DOMAIN, FAMILY B, MEMBER 3"/>
    <property type="match status" value="1"/>
</dbReference>
<feature type="region of interest" description="Disordered" evidence="2">
    <location>
        <begin position="466"/>
        <end position="532"/>
    </location>
</feature>
<feature type="compositionally biased region" description="Low complexity" evidence="2">
    <location>
        <begin position="911"/>
        <end position="921"/>
    </location>
</feature>
<evidence type="ECO:0000259" key="3">
    <source>
        <dbReference type="PROSITE" id="PS50003"/>
    </source>
</evidence>
<keyword evidence="1" id="KW-0175">Coiled coil</keyword>
<feature type="coiled-coil region" evidence="1">
    <location>
        <begin position="345"/>
        <end position="410"/>
    </location>
</feature>
<name>A0A0X3PL41_SCHSO</name>
<dbReference type="PANTHER" id="PTHR12156:SF5">
    <property type="entry name" value="FI18040P1"/>
    <property type="match status" value="1"/>
</dbReference>
<dbReference type="InterPro" id="IPR001849">
    <property type="entry name" value="PH_domain"/>
</dbReference>